<feature type="repeat" description="WD" evidence="4">
    <location>
        <begin position="455"/>
        <end position="494"/>
    </location>
</feature>
<dbReference type="InterPro" id="IPR019775">
    <property type="entry name" value="WD40_repeat_CS"/>
</dbReference>
<evidence type="ECO:0000313" key="7">
    <source>
        <dbReference type="EMBL" id="RKF58975.1"/>
    </source>
</evidence>
<feature type="repeat" description="WD" evidence="4">
    <location>
        <begin position="495"/>
        <end position="534"/>
    </location>
</feature>
<keyword evidence="3" id="KW-0677">Repeat</keyword>
<dbReference type="Gene3D" id="1.20.1280.50">
    <property type="match status" value="1"/>
</dbReference>
<dbReference type="AlphaFoldDB" id="A0A420HNE9"/>
<feature type="repeat" description="WD" evidence="4">
    <location>
        <begin position="330"/>
        <end position="373"/>
    </location>
</feature>
<dbReference type="CDD" id="cd00200">
    <property type="entry name" value="WD40"/>
    <property type="match status" value="1"/>
</dbReference>
<dbReference type="PROSITE" id="PS50082">
    <property type="entry name" value="WD_REPEATS_2"/>
    <property type="match status" value="4"/>
</dbReference>
<dbReference type="InterPro" id="IPR050995">
    <property type="entry name" value="WD-F-box_domain-protein"/>
</dbReference>
<accession>A0A420HNE9</accession>
<keyword evidence="8" id="KW-1185">Reference proteome</keyword>
<evidence type="ECO:0000256" key="1">
    <source>
        <dbReference type="ARBA" id="ARBA00007968"/>
    </source>
</evidence>
<feature type="compositionally biased region" description="Polar residues" evidence="5">
    <location>
        <begin position="801"/>
        <end position="813"/>
    </location>
</feature>
<organism evidence="7 8">
    <name type="scientific">Erysiphe neolycopersici</name>
    <dbReference type="NCBI Taxonomy" id="212602"/>
    <lineage>
        <taxon>Eukaryota</taxon>
        <taxon>Fungi</taxon>
        <taxon>Dikarya</taxon>
        <taxon>Ascomycota</taxon>
        <taxon>Pezizomycotina</taxon>
        <taxon>Leotiomycetes</taxon>
        <taxon>Erysiphales</taxon>
        <taxon>Erysiphaceae</taxon>
        <taxon>Erysiphe</taxon>
    </lineage>
</organism>
<feature type="compositionally biased region" description="Low complexity" evidence="5">
    <location>
        <begin position="781"/>
        <end position="800"/>
    </location>
</feature>
<feature type="region of interest" description="Disordered" evidence="5">
    <location>
        <begin position="773"/>
        <end position="813"/>
    </location>
</feature>
<dbReference type="SUPFAM" id="SSF81383">
    <property type="entry name" value="F-box domain"/>
    <property type="match status" value="1"/>
</dbReference>
<dbReference type="InterPro" id="IPR020472">
    <property type="entry name" value="WD40_PAC1"/>
</dbReference>
<dbReference type="STRING" id="212602.A0A420HNE9"/>
<feature type="repeat" description="WD" evidence="4">
    <location>
        <begin position="289"/>
        <end position="328"/>
    </location>
</feature>
<comment type="caution">
    <text evidence="7">The sequence shown here is derived from an EMBL/GenBank/DDBJ whole genome shotgun (WGS) entry which is preliminary data.</text>
</comment>
<dbReference type="PANTHER" id="PTHR14604">
    <property type="entry name" value="WD40 REPEAT PF20"/>
    <property type="match status" value="1"/>
</dbReference>
<dbReference type="PROSITE" id="PS00678">
    <property type="entry name" value="WD_REPEATS_1"/>
    <property type="match status" value="1"/>
</dbReference>
<evidence type="ECO:0000313" key="8">
    <source>
        <dbReference type="Proteomes" id="UP000286134"/>
    </source>
</evidence>
<dbReference type="OrthoDB" id="19711at2759"/>
<dbReference type="SMART" id="SM00256">
    <property type="entry name" value="FBOX"/>
    <property type="match status" value="1"/>
</dbReference>
<dbReference type="PROSITE" id="PS50294">
    <property type="entry name" value="WD_REPEATS_REGION"/>
    <property type="match status" value="3"/>
</dbReference>
<evidence type="ECO:0000256" key="4">
    <source>
        <dbReference type="PROSITE-ProRule" id="PRU00221"/>
    </source>
</evidence>
<gene>
    <name evidence="7" type="ORF">OnM2_064017</name>
</gene>
<dbReference type="PROSITE" id="PS50181">
    <property type="entry name" value="FBOX"/>
    <property type="match status" value="1"/>
</dbReference>
<dbReference type="InterPro" id="IPR001680">
    <property type="entry name" value="WD40_rpt"/>
</dbReference>
<proteinExistence type="inferred from homology"/>
<dbReference type="Proteomes" id="UP000286134">
    <property type="component" value="Unassembled WGS sequence"/>
</dbReference>
<protein>
    <submittedName>
        <fullName evidence="7">F-box/WD repeat-containing protein 11</fullName>
    </submittedName>
</protein>
<dbReference type="EMBL" id="MCFK01006411">
    <property type="protein sequence ID" value="RKF58975.1"/>
    <property type="molecule type" value="Genomic_DNA"/>
</dbReference>
<dbReference type="InterPro" id="IPR036322">
    <property type="entry name" value="WD40_repeat_dom_sf"/>
</dbReference>
<dbReference type="InterPro" id="IPR036047">
    <property type="entry name" value="F-box-like_dom_sf"/>
</dbReference>
<evidence type="ECO:0000256" key="5">
    <source>
        <dbReference type="SAM" id="MobiDB-lite"/>
    </source>
</evidence>
<sequence>MRKGANSLYNHAHLDEGYCEDPLNVRSLLSAPLPEWLLQLSVTERTGYVMNIISHLPTSQVAEIVNHLRPRLYINFFEHLPNEVLLLILSFLDPISLLNTACVSQQWMCLALDSKLWKQLYHREGFRVIDSEVDQFEKGLNRILDESRDLDVDVTRNNMEPFTIHKDLNSNSHTIPNGQVKSEKYFPESIQQKINKKIGADKSNLTVASCKMSHTVTDQISHSSRKSASPIGFTLNPSISSLFALDHHSNQIKYKLNWQYLYSQRRRLEANWKSEKYVNFQLPDPNHPEEAHNECIYTIQYSGKYLVSGSRDKSIRIWNLETRRLIRPPLRAHSGSVLCLQFDADPKEDLIVSGSSDATIVLWKFSTGKIIQRIRTAHKESVLNVQFDKRILVTCSKDRTIKIFNRNPLYIRNPENPNDIQTVNPVPIVLKTYGLNLSPTTRVLIRPAFSLIATLEGHVAAVNAVQIHGNEIVSASGDRLVKVWNWPEQTCVRTLVGHSKGIACVQYDGRRIVSGSSDNEVKIFDKETGLEVASLRGHSNLVRTVQAGFGDLPFSNNVKTGESRVFNYNSYKANDSATSLNTNLLEVRQTQNIGSNRQESIDSYGAKLPPGGGGSKFGRIVSGSYDETIIIWRRDKEGIWKSQHTLRQEEAAQSALRCTQAHSESPEMFVKRIYYNQLIKDAVLKGPNALRYALETYPQALNYEEYLKHEIKNTSQDIQQSMQMIVAEAILSSQAIAKSHILSNHNLNDQTILSESTDSLQWTDFAVSETETKLHMAARQTSSPSLNHNSSSNSTTNHTPASQANNLNFQNSPNQAINSEITRVFKLQFDARRIICCSQTNLIVGWDFANNDQKIIEASRFFAPIE</sequence>
<dbReference type="Pfam" id="PF00400">
    <property type="entry name" value="WD40"/>
    <property type="match status" value="5"/>
</dbReference>
<name>A0A420HNE9_9PEZI</name>
<reference evidence="7 8" key="1">
    <citation type="journal article" date="2018" name="BMC Genomics">
        <title>Comparative genome analyses reveal sequence features reflecting distinct modes of host-adaptation between dicot and monocot powdery mildew.</title>
        <authorList>
            <person name="Wu Y."/>
            <person name="Ma X."/>
            <person name="Pan Z."/>
            <person name="Kale S.D."/>
            <person name="Song Y."/>
            <person name="King H."/>
            <person name="Zhang Q."/>
            <person name="Presley C."/>
            <person name="Deng X."/>
            <person name="Wei C.I."/>
            <person name="Xiao S."/>
        </authorList>
    </citation>
    <scope>NUCLEOTIDE SEQUENCE [LARGE SCALE GENOMIC DNA]</scope>
    <source>
        <strain evidence="7">UMSG2</strain>
    </source>
</reference>
<dbReference type="SMART" id="SM00320">
    <property type="entry name" value="WD40"/>
    <property type="match status" value="6"/>
</dbReference>
<dbReference type="InterPro" id="IPR001810">
    <property type="entry name" value="F-box_dom"/>
</dbReference>
<dbReference type="Pfam" id="PF12937">
    <property type="entry name" value="F-box-like"/>
    <property type="match status" value="1"/>
</dbReference>
<keyword evidence="2 4" id="KW-0853">WD repeat</keyword>
<comment type="similarity">
    <text evidence="1">Belongs to the WD repeat MET30/SCONB/SCON-2 family.</text>
</comment>
<feature type="domain" description="F-box" evidence="6">
    <location>
        <begin position="74"/>
        <end position="120"/>
    </location>
</feature>
<dbReference type="PRINTS" id="PR00320">
    <property type="entry name" value="GPROTEINBRPT"/>
</dbReference>
<evidence type="ECO:0000256" key="3">
    <source>
        <dbReference type="ARBA" id="ARBA00022737"/>
    </source>
</evidence>
<dbReference type="InterPro" id="IPR015943">
    <property type="entry name" value="WD40/YVTN_repeat-like_dom_sf"/>
</dbReference>
<evidence type="ECO:0000259" key="6">
    <source>
        <dbReference type="PROSITE" id="PS50181"/>
    </source>
</evidence>
<dbReference type="Gene3D" id="2.130.10.10">
    <property type="entry name" value="YVTN repeat-like/Quinoprotein amine dehydrogenase"/>
    <property type="match status" value="2"/>
</dbReference>
<evidence type="ECO:0000256" key="2">
    <source>
        <dbReference type="ARBA" id="ARBA00022574"/>
    </source>
</evidence>
<dbReference type="PANTHER" id="PTHR14604:SF4">
    <property type="entry name" value="F-BOX DOMAIN-CONTAINING PROTEIN"/>
    <property type="match status" value="1"/>
</dbReference>
<dbReference type="SUPFAM" id="SSF50978">
    <property type="entry name" value="WD40 repeat-like"/>
    <property type="match status" value="1"/>
</dbReference>